<accession>A0A5D4GR55</accession>
<dbReference type="InterPro" id="IPR005479">
    <property type="entry name" value="CPAse_ATP-bd"/>
</dbReference>
<dbReference type="InterPro" id="IPR001882">
    <property type="entry name" value="Biotin_BS"/>
</dbReference>
<evidence type="ECO:0000259" key="10">
    <source>
        <dbReference type="PROSITE" id="PS50989"/>
    </source>
</evidence>
<evidence type="ECO:0000256" key="5">
    <source>
        <dbReference type="ARBA" id="ARBA00023267"/>
    </source>
</evidence>
<keyword evidence="12" id="KW-1185">Reference proteome</keyword>
<dbReference type="InterPro" id="IPR011054">
    <property type="entry name" value="Rudment_hybrid_motif"/>
</dbReference>
<dbReference type="SUPFAM" id="SSF52440">
    <property type="entry name" value="PreATP-grasp domain"/>
    <property type="match status" value="1"/>
</dbReference>
<gene>
    <name evidence="11" type="ORF">FY036_17560</name>
</gene>
<dbReference type="AlphaFoldDB" id="A0A5D4GR55"/>
<dbReference type="InterPro" id="IPR005481">
    <property type="entry name" value="BC-like_N"/>
</dbReference>
<evidence type="ECO:0000256" key="3">
    <source>
        <dbReference type="ARBA" id="ARBA00022741"/>
    </source>
</evidence>
<dbReference type="Proteomes" id="UP000323258">
    <property type="component" value="Unassembled WGS sequence"/>
</dbReference>
<dbReference type="Pfam" id="PF00289">
    <property type="entry name" value="Biotin_carb_N"/>
    <property type="match status" value="1"/>
</dbReference>
<feature type="domain" description="Biotin carboxylation" evidence="9">
    <location>
        <begin position="28"/>
        <end position="482"/>
    </location>
</feature>
<dbReference type="PROSITE" id="PS50975">
    <property type="entry name" value="ATP_GRASP"/>
    <property type="match status" value="1"/>
</dbReference>
<evidence type="ECO:0000313" key="11">
    <source>
        <dbReference type="EMBL" id="TYR30522.1"/>
    </source>
</evidence>
<dbReference type="InterPro" id="IPR051602">
    <property type="entry name" value="ACC_Biotin_Carboxylase"/>
</dbReference>
<dbReference type="InterPro" id="IPR011053">
    <property type="entry name" value="Single_hybrid_motif"/>
</dbReference>
<comment type="cofactor">
    <cofactor evidence="1">
        <name>biotin</name>
        <dbReference type="ChEBI" id="CHEBI:57586"/>
    </cofactor>
</comment>
<evidence type="ECO:0000256" key="1">
    <source>
        <dbReference type="ARBA" id="ARBA00001953"/>
    </source>
</evidence>
<dbReference type="Pfam" id="PF02786">
    <property type="entry name" value="CPSase_L_D2"/>
    <property type="match status" value="1"/>
</dbReference>
<dbReference type="GO" id="GO:0005524">
    <property type="term" value="F:ATP binding"/>
    <property type="evidence" value="ECO:0007669"/>
    <property type="project" value="UniProtKB-UniRule"/>
</dbReference>
<dbReference type="PROSITE" id="PS50968">
    <property type="entry name" value="BIOTINYL_LIPOYL"/>
    <property type="match status" value="1"/>
</dbReference>
<dbReference type="InterPro" id="IPR011764">
    <property type="entry name" value="Biotin_carboxylation_dom"/>
</dbReference>
<dbReference type="SUPFAM" id="SSF51230">
    <property type="entry name" value="Single hybrid motif"/>
    <property type="match status" value="1"/>
</dbReference>
<evidence type="ECO:0000259" key="7">
    <source>
        <dbReference type="PROSITE" id="PS50968"/>
    </source>
</evidence>
<dbReference type="InterPro" id="IPR034733">
    <property type="entry name" value="AcCoA_carboxyl_beta"/>
</dbReference>
<keyword evidence="5" id="KW-0092">Biotin</keyword>
<dbReference type="PANTHER" id="PTHR48095:SF5">
    <property type="entry name" value="BLL7292 PROTEIN"/>
    <property type="match status" value="1"/>
</dbReference>
<dbReference type="PROSITE" id="PS50989">
    <property type="entry name" value="COA_CT_CTER"/>
    <property type="match status" value="1"/>
</dbReference>
<dbReference type="InterPro" id="IPR011763">
    <property type="entry name" value="COA_CT_C"/>
</dbReference>
<dbReference type="InterPro" id="IPR011761">
    <property type="entry name" value="ATP-grasp"/>
</dbReference>
<dbReference type="GO" id="GO:0046872">
    <property type="term" value="F:metal ion binding"/>
    <property type="evidence" value="ECO:0007669"/>
    <property type="project" value="InterPro"/>
</dbReference>
<evidence type="ECO:0000256" key="4">
    <source>
        <dbReference type="ARBA" id="ARBA00022840"/>
    </source>
</evidence>
<dbReference type="Gene3D" id="3.30.470.20">
    <property type="entry name" value="ATP-grasp fold, B domain"/>
    <property type="match status" value="1"/>
</dbReference>
<dbReference type="InterPro" id="IPR005482">
    <property type="entry name" value="Biotin_COase_C"/>
</dbReference>
<evidence type="ECO:0000313" key="12">
    <source>
        <dbReference type="Proteomes" id="UP000323258"/>
    </source>
</evidence>
<evidence type="ECO:0000256" key="6">
    <source>
        <dbReference type="PROSITE-ProRule" id="PRU00409"/>
    </source>
</evidence>
<dbReference type="Gene3D" id="2.40.50.100">
    <property type="match status" value="1"/>
</dbReference>
<feature type="domain" description="ATP-grasp" evidence="8">
    <location>
        <begin position="146"/>
        <end position="345"/>
    </location>
</feature>
<name>A0A5D4GR55_9HYPH</name>
<keyword evidence="2" id="KW-0436">Ligase</keyword>
<dbReference type="PANTHER" id="PTHR48095">
    <property type="entry name" value="PYRUVATE CARBOXYLASE SUBUNIT A"/>
    <property type="match status" value="1"/>
</dbReference>
<evidence type="ECO:0000256" key="2">
    <source>
        <dbReference type="ARBA" id="ARBA00022598"/>
    </source>
</evidence>
<evidence type="ECO:0000259" key="8">
    <source>
        <dbReference type="PROSITE" id="PS50975"/>
    </source>
</evidence>
<reference evidence="11 12" key="2">
    <citation type="submission" date="2019-09" db="EMBL/GenBank/DDBJ databases">
        <title>Mesorhizobium sp. MaA-C15 isolated from Microcystis aeruginosa.</title>
        <authorList>
            <person name="Jeong S.E."/>
            <person name="Jin H.M."/>
            <person name="Jeon C.O."/>
        </authorList>
    </citation>
    <scope>NUCLEOTIDE SEQUENCE [LARGE SCALE GENOMIC DNA]</scope>
    <source>
        <strain evidence="11 12">MaA-C15</strain>
    </source>
</reference>
<dbReference type="InterPro" id="IPR000089">
    <property type="entry name" value="Biotin_lipoyl"/>
</dbReference>
<comment type="caution">
    <text evidence="11">The sequence shown here is derived from an EMBL/GenBank/DDBJ whole genome shotgun (WGS) entry which is preliminary data.</text>
</comment>
<dbReference type="GO" id="GO:0016874">
    <property type="term" value="F:ligase activity"/>
    <property type="evidence" value="ECO:0007669"/>
    <property type="project" value="UniProtKB-KW"/>
</dbReference>
<protein>
    <submittedName>
        <fullName evidence="11">Carbamoyl-phosphate synthase large subunit</fullName>
    </submittedName>
</protein>
<sequence length="1121" mass="120587">MRSARTDIPHRRFQRAPNHPRYRQFDLTNRTILIANRGEIAIRIARAASELGFTSVGIAPQDDRECLHLRHVDRWRALEGVGPAAYLDIARIIAIASDECCDAIHPGYGFLSESAEFARACEAAGIAFIGPRPETLAVFGDKVSAREAAARLGVPLPEGSRAGISVEEAHRFFDGLGPDAVAMIKAVAGGGGRGMRIVTSSNDLADSYAVCRSEARTSFGQDAVYIERFIARARHVEVQVVGDGAGQVTHLWDRECSLQRRHQKLIEIAPCPGLPEKLRSRVIEAALKLARDVGYRSLGTFEFLVDTDADAFYFMEANPRLQVEHTVTEEVTGVDLVATQLRIGFGERLGELGLDPSSPPLPRGYAIQARVNMEQLMPDGTTIPSGGTIAAIDLPTGPGIRVDTLAYTGYRISPSYDSLLAKVIAVSRGSDFATAVGKLSRVLEQMRVLGVETNLSFLRGLVAQPSVARLEFHTRFVEQRLPDLLALAAQDFRDDDHKKDMPSAPARRIAAIEPPDGEMAVTVPMPGMIVQIDVELGQTVAKGQQLALVEAMKMQMAISAEAAGTITSVLCELGEVTEPAAAVFFLRPGGAELATEAVENGQDLDRVRPELAELLERRSSLADVGRPEAVARRSKIGKRMIRENLADFFDETRYVEYGSLTLAAQRSRRSIDELLRISPADGMIAAVGSVNSDSFTPEKSRCMALAYDYTVLAGTQGINAHHKKDRMLALADNWSIPVMVWAEGGGGRPGDTDFTGVSGLSSMTFHRLAALNGKVPLIGIVTGRCFAGNAAMLGCCDVIIATKDSTIGMAGPAMIEGGGLGIVQPDDVGPIAVQAPNGVVDLVVEDEAAAVAEARRYLSYFQGDLSGWEAADQRLLRHVVPENRLRAFDVRTLIEQLADTGSVMELRRAFAPGLVTALVRLEGRAVGILANDSRVLGGAIDADCADKATRFMQLCDSFGLPLLSLCDTPGFMVGPEAEKTALVRHVSRMFVTAASIQVPMVTLVVRKAYGLGAMAMGGGSFAATAATLSWPTGEFGGMGLEGAVRLAYRADLAAAAEGPEREALFRRLVDQLYERGKALNVAAVLEIDDVIDPSESRHRILSAFSAAGPVKRQGQRRIDTW</sequence>
<organism evidence="11 12">
    <name type="scientific">Neoaquamicrobium microcysteis</name>
    <dbReference type="NCBI Taxonomy" id="2682781"/>
    <lineage>
        <taxon>Bacteria</taxon>
        <taxon>Pseudomonadati</taxon>
        <taxon>Pseudomonadota</taxon>
        <taxon>Alphaproteobacteria</taxon>
        <taxon>Hyphomicrobiales</taxon>
        <taxon>Phyllobacteriaceae</taxon>
        <taxon>Neoaquamicrobium</taxon>
    </lineage>
</organism>
<dbReference type="Pfam" id="PF01039">
    <property type="entry name" value="Carboxyl_trans"/>
    <property type="match status" value="1"/>
</dbReference>
<keyword evidence="3 6" id="KW-0547">Nucleotide-binding</keyword>
<dbReference type="Gene3D" id="3.90.226.10">
    <property type="entry name" value="2-enoyl-CoA Hydratase, Chain A, domain 1"/>
    <property type="match status" value="2"/>
</dbReference>
<dbReference type="PROSITE" id="PS50979">
    <property type="entry name" value="BC"/>
    <property type="match status" value="1"/>
</dbReference>
<dbReference type="PROSITE" id="PS00188">
    <property type="entry name" value="BIOTIN"/>
    <property type="match status" value="1"/>
</dbReference>
<dbReference type="EMBL" id="VSZS01000066">
    <property type="protein sequence ID" value="TYR30522.1"/>
    <property type="molecule type" value="Genomic_DNA"/>
</dbReference>
<dbReference type="Pfam" id="PF00364">
    <property type="entry name" value="Biotin_lipoyl"/>
    <property type="match status" value="1"/>
</dbReference>
<proteinExistence type="predicted"/>
<dbReference type="Pfam" id="PF02785">
    <property type="entry name" value="Biotin_carb_C"/>
    <property type="match status" value="1"/>
</dbReference>
<dbReference type="CDD" id="cd06850">
    <property type="entry name" value="biotinyl_domain"/>
    <property type="match status" value="1"/>
</dbReference>
<reference evidence="11 12" key="1">
    <citation type="submission" date="2019-08" db="EMBL/GenBank/DDBJ databases">
        <authorList>
            <person name="Seo Y.L."/>
        </authorList>
    </citation>
    <scope>NUCLEOTIDE SEQUENCE [LARGE SCALE GENOMIC DNA]</scope>
    <source>
        <strain evidence="11 12">MaA-C15</strain>
    </source>
</reference>
<dbReference type="OrthoDB" id="9763189at2"/>
<dbReference type="SUPFAM" id="SSF56059">
    <property type="entry name" value="Glutathione synthetase ATP-binding domain-like"/>
    <property type="match status" value="1"/>
</dbReference>
<dbReference type="PROSITE" id="PS00867">
    <property type="entry name" value="CPSASE_2"/>
    <property type="match status" value="1"/>
</dbReference>
<feature type="domain" description="CoA carboxyltransferase C-terminal" evidence="10">
    <location>
        <begin position="867"/>
        <end position="1106"/>
    </location>
</feature>
<evidence type="ECO:0000259" key="9">
    <source>
        <dbReference type="PROSITE" id="PS50979"/>
    </source>
</evidence>
<dbReference type="SUPFAM" id="SSF51246">
    <property type="entry name" value="Rudiment single hybrid motif"/>
    <property type="match status" value="1"/>
</dbReference>
<dbReference type="SUPFAM" id="SSF52096">
    <property type="entry name" value="ClpP/crotonase"/>
    <property type="match status" value="2"/>
</dbReference>
<dbReference type="InterPro" id="IPR016185">
    <property type="entry name" value="PreATP-grasp_dom_sf"/>
</dbReference>
<dbReference type="InterPro" id="IPR029045">
    <property type="entry name" value="ClpP/crotonase-like_dom_sf"/>
</dbReference>
<keyword evidence="4 6" id="KW-0067">ATP-binding</keyword>
<feature type="domain" description="Lipoyl-binding" evidence="7">
    <location>
        <begin position="509"/>
        <end position="587"/>
    </location>
</feature>
<dbReference type="SMART" id="SM00878">
    <property type="entry name" value="Biotin_carb_C"/>
    <property type="match status" value="1"/>
</dbReference>